<keyword evidence="3" id="KW-1185">Reference proteome</keyword>
<evidence type="ECO:0000256" key="1">
    <source>
        <dbReference type="SAM" id="MobiDB-lite"/>
    </source>
</evidence>
<comment type="caution">
    <text evidence="2">The sequence shown here is derived from an EMBL/GenBank/DDBJ whole genome shotgun (WGS) entry which is preliminary data.</text>
</comment>
<sequence>MTKLIYITDPLCGWCWASAPIMAAASKTATDLGIPFELLHRALFTGDMVRWMSRSFSDYVTEADQRITALSGQQFSDTYRNNLLYQPDLIFDSWPTAVALQVIKALKPGQEYAFFCQLQRLRFDEGKIITDSSVLTEAATLVGIKAIDFHNAFSYSPSIADAAKLRSTGSNQLTESGPESGGSLFVAGT</sequence>
<feature type="region of interest" description="Disordered" evidence="1">
    <location>
        <begin position="170"/>
        <end position="189"/>
    </location>
</feature>
<evidence type="ECO:0000313" key="3">
    <source>
        <dbReference type="Proteomes" id="UP000640333"/>
    </source>
</evidence>
<dbReference type="EMBL" id="JADEYS010000004">
    <property type="protein sequence ID" value="MBE9396733.1"/>
    <property type="molecule type" value="Genomic_DNA"/>
</dbReference>
<dbReference type="SUPFAM" id="SSF52833">
    <property type="entry name" value="Thioredoxin-like"/>
    <property type="match status" value="1"/>
</dbReference>
<reference evidence="2" key="1">
    <citation type="submission" date="2020-10" db="EMBL/GenBank/DDBJ databases">
        <title>Bacterium isolated from coastal waters sediment.</title>
        <authorList>
            <person name="Chen R.-J."/>
            <person name="Lu D.-C."/>
            <person name="Zhu K.-L."/>
            <person name="Du Z.-J."/>
        </authorList>
    </citation>
    <scope>NUCLEOTIDE SEQUENCE</scope>
    <source>
        <strain evidence="2">N1Y112</strain>
    </source>
</reference>
<protein>
    <recommendedName>
        <fullName evidence="4">DsbA family protein</fullName>
    </recommendedName>
</protein>
<dbReference type="InterPro" id="IPR036249">
    <property type="entry name" value="Thioredoxin-like_sf"/>
</dbReference>
<name>A0A8J7FIJ0_9GAMM</name>
<dbReference type="AlphaFoldDB" id="A0A8J7FIJ0"/>
<proteinExistence type="predicted"/>
<gene>
    <name evidence="2" type="ORF">IOQ59_05590</name>
</gene>
<organism evidence="2 3">
    <name type="scientific">Pontibacterium sinense</name>
    <dbReference type="NCBI Taxonomy" id="2781979"/>
    <lineage>
        <taxon>Bacteria</taxon>
        <taxon>Pseudomonadati</taxon>
        <taxon>Pseudomonadota</taxon>
        <taxon>Gammaproteobacteria</taxon>
        <taxon>Oceanospirillales</taxon>
        <taxon>Oceanospirillaceae</taxon>
        <taxon>Pontibacterium</taxon>
    </lineage>
</organism>
<dbReference type="RefSeq" id="WP_193952287.1">
    <property type="nucleotide sequence ID" value="NZ_JADEYS010000004.1"/>
</dbReference>
<accession>A0A8J7FIJ0</accession>
<dbReference type="Gene3D" id="3.40.30.10">
    <property type="entry name" value="Glutaredoxin"/>
    <property type="match status" value="1"/>
</dbReference>
<evidence type="ECO:0008006" key="4">
    <source>
        <dbReference type="Google" id="ProtNLM"/>
    </source>
</evidence>
<dbReference type="Proteomes" id="UP000640333">
    <property type="component" value="Unassembled WGS sequence"/>
</dbReference>
<evidence type="ECO:0000313" key="2">
    <source>
        <dbReference type="EMBL" id="MBE9396733.1"/>
    </source>
</evidence>